<dbReference type="PANTHER" id="PTHR30548">
    <property type="entry name" value="2-HYDROXYGLUTARYL-COA DEHYDRATASE, D-COMPONENT-RELATED"/>
    <property type="match status" value="1"/>
</dbReference>
<evidence type="ECO:0000313" key="3">
    <source>
        <dbReference type="EMBL" id="KAB1642468.1"/>
    </source>
</evidence>
<feature type="region of interest" description="Disordered" evidence="2">
    <location>
        <begin position="428"/>
        <end position="453"/>
    </location>
</feature>
<evidence type="ECO:0000256" key="1">
    <source>
        <dbReference type="ARBA" id="ARBA00005806"/>
    </source>
</evidence>
<name>A0A6N6NPX6_9ACTN</name>
<proteinExistence type="inferred from homology"/>
<comment type="similarity">
    <text evidence="1">Belongs to the FldB/FldC dehydratase alpha/beta subunit family.</text>
</comment>
<accession>A0A6N6NPX6</accession>
<dbReference type="Proteomes" id="UP000468668">
    <property type="component" value="Unassembled WGS sequence"/>
</dbReference>
<keyword evidence="4" id="KW-1185">Reference proteome</keyword>
<dbReference type="AlphaFoldDB" id="A0A6N6NPX6"/>
<dbReference type="Gene3D" id="3.40.50.11890">
    <property type="match status" value="1"/>
</dbReference>
<gene>
    <name evidence="3" type="ORF">F8C90_01805</name>
</gene>
<dbReference type="Gene3D" id="3.40.50.11900">
    <property type="match status" value="1"/>
</dbReference>
<reference evidence="3 4" key="1">
    <citation type="submission" date="2019-09" db="EMBL/GenBank/DDBJ databases">
        <title>Whole genome shotgun sequencing (WGS) of Ellagibacter isourolithinifaciens DSM 104140(T) and Adlercreutzia muris DSM 29508(T).</title>
        <authorList>
            <person name="Stoll D.A."/>
            <person name="Danylec N."/>
            <person name="Huch M."/>
        </authorList>
    </citation>
    <scope>NUCLEOTIDE SEQUENCE [LARGE SCALE GENOMIC DNA]</scope>
    <source>
        <strain evidence="3 4">DSM 104140</strain>
    </source>
</reference>
<feature type="compositionally biased region" description="Polar residues" evidence="2">
    <location>
        <begin position="433"/>
        <end position="445"/>
    </location>
</feature>
<protein>
    <submittedName>
        <fullName evidence="3">2-hydroxyacyl-CoA dehydratase</fullName>
    </submittedName>
</protein>
<dbReference type="GO" id="GO:0016836">
    <property type="term" value="F:hydro-lyase activity"/>
    <property type="evidence" value="ECO:0007669"/>
    <property type="project" value="UniProtKB-ARBA"/>
</dbReference>
<comment type="caution">
    <text evidence="3">The sequence shown here is derived from an EMBL/GenBank/DDBJ whole genome shotgun (WGS) entry which is preliminary data.</text>
</comment>
<dbReference type="EMBL" id="WAJR01000002">
    <property type="protein sequence ID" value="KAB1642468.1"/>
    <property type="molecule type" value="Genomic_DNA"/>
</dbReference>
<dbReference type="Pfam" id="PF06050">
    <property type="entry name" value="HGD-D"/>
    <property type="match status" value="1"/>
</dbReference>
<dbReference type="PANTHER" id="PTHR30548:SF2">
    <property type="entry name" value="2-HYDROXYACYL-COA DEHYDRATASE,D-COMPONENT"/>
    <property type="match status" value="1"/>
</dbReference>
<dbReference type="InterPro" id="IPR010327">
    <property type="entry name" value="FldB/FldC_alpha/beta"/>
</dbReference>
<sequence length="453" mass="50787">MRPFADPIHRYMDHVRRTCETDPERAWRDALIGFRGNTWGSRHLPNFHAARGYHKLEAYTLGLVSDQLGHESNYVWGNVFAPVEIMECFGLGTVSVECLASFFSGYHAAPYFIDRAQESGIAPTLCTYHKTVMGMMETGVLHAPRLAVTTSCACDGNLSTFRQLGQRMDVPMVLLDVPYDNDDASIDYLADQLRELARTLEELTGVPFDESRLSHLLEVERETNILAWEFMRLQAEHFYPAEFIHHLFFVLAMQLSAGSEELHDLLRFMVDDIKRAPRLQGDKILWVHLMPYYQQSLKAAFDYSPAHQIVAVDMAFCTMSDLDDADPFRALAKKLIGNAMNGPYERKLVLVDRLLDATHADGVIHFCHWGCKQSSGGSALLREHLHEAGVPLLQLDGDGIDERNSHDGQIKTRLEAFFEVLEAKRAEGAAQGGNVNEESTAQGGTAETKGGAR</sequence>
<evidence type="ECO:0000256" key="2">
    <source>
        <dbReference type="SAM" id="MobiDB-lite"/>
    </source>
</evidence>
<organism evidence="3 4">
    <name type="scientific">Ellagibacter isourolithinifaciens</name>
    <dbReference type="NCBI Taxonomy" id="2137581"/>
    <lineage>
        <taxon>Bacteria</taxon>
        <taxon>Bacillati</taxon>
        <taxon>Actinomycetota</taxon>
        <taxon>Coriobacteriia</taxon>
        <taxon>Eggerthellales</taxon>
        <taxon>Eggerthellaceae</taxon>
        <taxon>Ellagibacter</taxon>
    </lineage>
</organism>
<evidence type="ECO:0000313" key="4">
    <source>
        <dbReference type="Proteomes" id="UP000468668"/>
    </source>
</evidence>